<proteinExistence type="predicted"/>
<organism evidence="1 2">
    <name type="scientific">Billgrantia endophytica</name>
    <dbReference type="NCBI Taxonomy" id="2033802"/>
    <lineage>
        <taxon>Bacteria</taxon>
        <taxon>Pseudomonadati</taxon>
        <taxon>Pseudomonadota</taxon>
        <taxon>Gammaproteobacteria</taxon>
        <taxon>Oceanospirillales</taxon>
        <taxon>Halomonadaceae</taxon>
        <taxon>Billgrantia</taxon>
    </lineage>
</organism>
<protein>
    <submittedName>
        <fullName evidence="1">Uncharacterized protein</fullName>
    </submittedName>
</protein>
<evidence type="ECO:0000313" key="2">
    <source>
        <dbReference type="Proteomes" id="UP000235803"/>
    </source>
</evidence>
<reference evidence="1 2" key="1">
    <citation type="submission" date="2018-01" db="EMBL/GenBank/DDBJ databases">
        <title>Halomonas endophytica sp. nov., isolated from storage liquid in the stems of Populus euphratica.</title>
        <authorList>
            <person name="Chen C."/>
        </authorList>
    </citation>
    <scope>NUCLEOTIDE SEQUENCE [LARGE SCALE GENOMIC DNA]</scope>
    <source>
        <strain evidence="1 2">MC28</strain>
    </source>
</reference>
<name>A0A2N7U8A0_9GAMM</name>
<comment type="caution">
    <text evidence="1">The sequence shown here is derived from an EMBL/GenBank/DDBJ whole genome shotgun (WGS) entry which is preliminary data.</text>
</comment>
<sequence>MQFPSVQFFVRAWRHDHHLARFVRQPAGPSCQPPSGRLHLDSVPDQETIILSKEYAQWMSANGRFRLFIALQKL</sequence>
<dbReference type="AlphaFoldDB" id="A0A2N7U8A0"/>
<dbReference type="Proteomes" id="UP000235803">
    <property type="component" value="Unassembled WGS sequence"/>
</dbReference>
<keyword evidence="2" id="KW-1185">Reference proteome</keyword>
<accession>A0A2N7U8A0</accession>
<dbReference type="EMBL" id="PNRF01000012">
    <property type="protein sequence ID" value="PMR76657.1"/>
    <property type="molecule type" value="Genomic_DNA"/>
</dbReference>
<evidence type="ECO:0000313" key="1">
    <source>
        <dbReference type="EMBL" id="PMR76657.1"/>
    </source>
</evidence>
<gene>
    <name evidence="1" type="ORF">C1H69_06440</name>
</gene>